<dbReference type="PANTHER" id="PTHR44858:SF1">
    <property type="entry name" value="UDP-N-ACETYLGLUCOSAMINE--PEPTIDE N-ACETYLGLUCOSAMINYLTRANSFERASE SPINDLY-RELATED"/>
    <property type="match status" value="1"/>
</dbReference>
<dbReference type="KEGG" id="fpf:DCC35_06020"/>
<dbReference type="SMART" id="SM00028">
    <property type="entry name" value="TPR"/>
    <property type="match status" value="23"/>
</dbReference>
<dbReference type="Pfam" id="PF13414">
    <property type="entry name" value="TPR_11"/>
    <property type="match status" value="1"/>
</dbReference>
<evidence type="ECO:0000313" key="5">
    <source>
        <dbReference type="Proteomes" id="UP000298616"/>
    </source>
</evidence>
<feature type="repeat" description="TPR" evidence="3">
    <location>
        <begin position="1264"/>
        <end position="1297"/>
    </location>
</feature>
<feature type="repeat" description="TPR" evidence="3">
    <location>
        <begin position="1162"/>
        <end position="1195"/>
    </location>
</feature>
<keyword evidence="5" id="KW-1185">Reference proteome</keyword>
<accession>A0A4D7JNK5</accession>
<evidence type="ECO:0000256" key="2">
    <source>
        <dbReference type="ARBA" id="ARBA00022803"/>
    </source>
</evidence>
<feature type="repeat" description="TPR" evidence="3">
    <location>
        <begin position="1128"/>
        <end position="1161"/>
    </location>
</feature>
<dbReference type="InterPro" id="IPR019734">
    <property type="entry name" value="TPR_rpt"/>
</dbReference>
<dbReference type="Pfam" id="PF13181">
    <property type="entry name" value="TPR_8"/>
    <property type="match status" value="3"/>
</dbReference>
<feature type="repeat" description="TPR" evidence="3">
    <location>
        <begin position="718"/>
        <end position="751"/>
    </location>
</feature>
<dbReference type="Pfam" id="PF14559">
    <property type="entry name" value="TPR_19"/>
    <property type="match status" value="1"/>
</dbReference>
<name>A0A4D7JNK5_9BACT</name>
<dbReference type="OrthoDB" id="9780183at2"/>
<dbReference type="Pfam" id="PF13432">
    <property type="entry name" value="TPR_16"/>
    <property type="match status" value="1"/>
</dbReference>
<feature type="repeat" description="TPR" evidence="3">
    <location>
        <begin position="1230"/>
        <end position="1263"/>
    </location>
</feature>
<sequence>MRCFLLIMLAFQVISIFGQDKSLGFSVDKDQTGVFIADKGTYVTLSGAAGSTIITQDSSVHQLQTVVKKLNLLGLEAYSINNTLTASFVTANPKGDTFKNQKALWKSQYNSINTTGIDLTNKANTGFGEVALLNQGNLPEISFTFENGNLNGIIINRSEGALWVSSSHINSNDISGKGSKGQDYFYQAYVFYLNGQKEDALKAFDKYLSLNNSDKNAFHIAIQLSLDLNDNQKAKLFLNRLLDQYPNDQKALLTRIQLNLKEERYSDVVNDINKLNNPSDSLILIRARSNFNLNRKEDAISDYNVVISKFPNLEDYENYTLALIDQNTSKMNEAALKAADLGSENLIILSLAGKTLIDDKSYDKGIVLLEKVLNEQPNNQVILEYLARASFNSGNWEKAIKYYDALLAIRPLSAEEAFNAGEAFLTLGMTSKAIEMWNKAAGAGYSGNDFYKRKGDLELQAGDSIAASADYKMYFEKTGDKSIAVKIAKLEYGQKNNDLALEWSKNAIEAGSTDPKMDLIAGISSYELNNQEEAFNFLSSLRGTQVLSDKGHYYLGLLMADKELYSDALDQLNKAKVSGYQAAELDRLLMELNYQAGNYQEAIKFATEILKKDAENSEALITRGMSYYQLSDKDNSFNDLKAAGSSVKNQTKALELLAMLAVERNDDEAEKYVNAAISNGIEKSAYYMYLAELNESRGDKEKAAQNLEKVISLGNGNAQIFLRLAELYYDLENYDNAVSNYDKGISEALNDVNIVTNYSLALVNTGRIDAARNQLEKAVALESQNPAVYYHLGVIYIADSKPNEALEVFSRAEDLGLKSEELYTARGNAYSLNTNYEQALSSFDKALNINSDFLPALNGRAKVQLELGNYEKALADAKMIQEAGNSDAVTYSIIGRSLFNLGKYEEALDPLTKAINGGINNGMLYGYRGIVNYKTNNCEEATTDITVAMNKGFNSPALKGAKGGCLFKNNEYSEALPLLIESKEDGYSESEINKKIGVSYYHTGEYEKANKYLEEASEDLPEDKETPYILGNSYFRSEYFDKSVIAYQDAASRGNQDPLLYNNLGKALEKDNKPGAALDAYDKAIELDEQYTRAFENRGVLNIQMENFEDGIDDLVFAEQLNGGKLQGELYVKIAEAYNQLERYGAAISYYEKAINNGAGSPEQLTALGDVFIETESFRDAINRYTQALNINKEYLPAYSSRALAHMYLGNNQAAVEDLNVILANDPDNANARYNRGFLMEQLGNFEAAISDYNKFIDNNPKDDQVVFDRANAYFSLESYSEALKDYNKAIEINPEEGKYYRGKGSSLYQLKDIQNACEAWGKGKDLGDRESAFYLKQYCE</sequence>
<protein>
    <recommendedName>
        <fullName evidence="6">UDP-N-acetylglucosamine--peptide N-acetylglucosaminyltransferase SPINDLY</fullName>
    </recommendedName>
</protein>
<feature type="repeat" description="TPR" evidence="3">
    <location>
        <begin position="888"/>
        <end position="921"/>
    </location>
</feature>
<dbReference type="PANTHER" id="PTHR44858">
    <property type="entry name" value="TETRATRICOPEPTIDE REPEAT PROTEIN 6"/>
    <property type="match status" value="1"/>
</dbReference>
<dbReference type="Pfam" id="PF00515">
    <property type="entry name" value="TPR_1"/>
    <property type="match status" value="1"/>
</dbReference>
<dbReference type="Gene3D" id="1.25.40.10">
    <property type="entry name" value="Tetratricopeptide repeat domain"/>
    <property type="match status" value="8"/>
</dbReference>
<dbReference type="Pfam" id="PF13174">
    <property type="entry name" value="TPR_6"/>
    <property type="match status" value="1"/>
</dbReference>
<organism evidence="4 5">
    <name type="scientific">Mangrovivirga cuniculi</name>
    <dbReference type="NCBI Taxonomy" id="2715131"/>
    <lineage>
        <taxon>Bacteria</taxon>
        <taxon>Pseudomonadati</taxon>
        <taxon>Bacteroidota</taxon>
        <taxon>Cytophagia</taxon>
        <taxon>Cytophagales</taxon>
        <taxon>Mangrovivirgaceae</taxon>
        <taxon>Mangrovivirga</taxon>
    </lineage>
</organism>
<dbReference type="PROSITE" id="PS50293">
    <property type="entry name" value="TPR_REGION"/>
    <property type="match status" value="1"/>
</dbReference>
<gene>
    <name evidence="4" type="ORF">DCC35_06020</name>
</gene>
<dbReference type="Pfam" id="PF13371">
    <property type="entry name" value="TPR_9"/>
    <property type="match status" value="1"/>
</dbReference>
<reference evidence="4 5" key="1">
    <citation type="submission" date="2018-04" db="EMBL/GenBank/DDBJ databases">
        <title>Complete genome uncultured novel isolate.</title>
        <authorList>
            <person name="Merlino G."/>
        </authorList>
    </citation>
    <scope>NUCLEOTIDE SEQUENCE [LARGE SCALE GENOMIC DNA]</scope>
    <source>
        <strain evidence="5">R1DC9</strain>
    </source>
</reference>
<dbReference type="EMBL" id="CP028923">
    <property type="protein sequence ID" value="QCK14332.1"/>
    <property type="molecule type" value="Genomic_DNA"/>
</dbReference>
<dbReference type="Proteomes" id="UP000298616">
    <property type="component" value="Chromosome"/>
</dbReference>
<dbReference type="InterPro" id="IPR050498">
    <property type="entry name" value="Ycf3"/>
</dbReference>
<evidence type="ECO:0008006" key="6">
    <source>
        <dbReference type="Google" id="ProtNLM"/>
    </source>
</evidence>
<evidence type="ECO:0000256" key="1">
    <source>
        <dbReference type="ARBA" id="ARBA00022737"/>
    </source>
</evidence>
<dbReference type="InterPro" id="IPR011990">
    <property type="entry name" value="TPR-like_helical_dom_sf"/>
</dbReference>
<dbReference type="PROSITE" id="PS50005">
    <property type="entry name" value="TPR"/>
    <property type="match status" value="10"/>
</dbReference>
<feature type="repeat" description="TPR" evidence="3">
    <location>
        <begin position="786"/>
        <end position="819"/>
    </location>
</feature>
<evidence type="ECO:0000313" key="4">
    <source>
        <dbReference type="EMBL" id="QCK14332.1"/>
    </source>
</evidence>
<dbReference type="SUPFAM" id="SSF48452">
    <property type="entry name" value="TPR-like"/>
    <property type="match status" value="4"/>
</dbReference>
<feature type="repeat" description="TPR" evidence="3">
    <location>
        <begin position="1058"/>
        <end position="1091"/>
    </location>
</feature>
<keyword evidence="2 3" id="KW-0802">TPR repeat</keyword>
<feature type="repeat" description="TPR" evidence="3">
    <location>
        <begin position="820"/>
        <end position="853"/>
    </location>
</feature>
<evidence type="ECO:0000256" key="3">
    <source>
        <dbReference type="PROSITE-ProRule" id="PRU00339"/>
    </source>
</evidence>
<keyword evidence="1" id="KW-0677">Repeat</keyword>
<dbReference type="SUPFAM" id="SSF81901">
    <property type="entry name" value="HCP-like"/>
    <property type="match status" value="2"/>
</dbReference>
<proteinExistence type="predicted"/>
<feature type="repeat" description="TPR" evidence="3">
    <location>
        <begin position="990"/>
        <end position="1023"/>
    </location>
</feature>